<dbReference type="GO" id="GO:0016887">
    <property type="term" value="F:ATP hydrolysis activity"/>
    <property type="evidence" value="ECO:0007669"/>
    <property type="project" value="InterPro"/>
</dbReference>
<gene>
    <name evidence="8" type="ORF">UU50_C0008G0032</name>
</gene>
<keyword evidence="4" id="KW-0143">Chaperone</keyword>
<keyword evidence="3 8" id="KW-0067">ATP-binding</keyword>
<dbReference type="InterPro" id="IPR028299">
    <property type="entry name" value="ClpA/B_CS2"/>
</dbReference>
<organism evidence="8 9">
    <name type="scientific">Candidatus Uhrbacteria bacterium GW2011_GWC1_41_20</name>
    <dbReference type="NCBI Taxonomy" id="1618983"/>
    <lineage>
        <taxon>Bacteria</taxon>
        <taxon>Candidatus Uhriibacteriota</taxon>
    </lineage>
</organism>
<keyword evidence="8" id="KW-0645">Protease</keyword>
<evidence type="ECO:0000256" key="6">
    <source>
        <dbReference type="SAM" id="Phobius"/>
    </source>
</evidence>
<dbReference type="SMART" id="SM01086">
    <property type="entry name" value="ClpB_D2-small"/>
    <property type="match status" value="1"/>
</dbReference>
<dbReference type="CDD" id="cd19499">
    <property type="entry name" value="RecA-like_ClpB_Hsp104-like"/>
    <property type="match status" value="1"/>
</dbReference>
<keyword evidence="6" id="KW-1133">Transmembrane helix</keyword>
<dbReference type="PROSITE" id="PS51903">
    <property type="entry name" value="CLP_R"/>
    <property type="match status" value="1"/>
</dbReference>
<keyword evidence="6" id="KW-0472">Membrane</keyword>
<accession>A0A0G0VI06</accession>
<comment type="caution">
    <text evidence="8">The sequence shown here is derived from an EMBL/GenBank/DDBJ whole genome shotgun (WGS) entry which is preliminary data.</text>
</comment>
<keyword evidence="1 5" id="KW-0677">Repeat</keyword>
<dbReference type="PATRIC" id="fig|1618983.3.peg.430"/>
<dbReference type="InterPro" id="IPR003593">
    <property type="entry name" value="AAA+_ATPase"/>
</dbReference>
<evidence type="ECO:0000256" key="3">
    <source>
        <dbReference type="ARBA" id="ARBA00022840"/>
    </source>
</evidence>
<dbReference type="SMART" id="SM00382">
    <property type="entry name" value="AAA"/>
    <property type="match status" value="2"/>
</dbReference>
<dbReference type="SUPFAM" id="SSF52540">
    <property type="entry name" value="P-loop containing nucleoside triphosphate hydrolases"/>
    <property type="match status" value="2"/>
</dbReference>
<evidence type="ECO:0000259" key="7">
    <source>
        <dbReference type="PROSITE" id="PS51903"/>
    </source>
</evidence>
<evidence type="ECO:0000256" key="1">
    <source>
        <dbReference type="ARBA" id="ARBA00022737"/>
    </source>
</evidence>
<dbReference type="Pfam" id="PF07724">
    <property type="entry name" value="AAA_2"/>
    <property type="match status" value="1"/>
</dbReference>
<dbReference type="Proteomes" id="UP000033930">
    <property type="component" value="Unassembled WGS sequence"/>
</dbReference>
<keyword evidence="2" id="KW-0547">Nucleotide-binding</keyword>
<dbReference type="PROSITE" id="PS00871">
    <property type="entry name" value="CLPAB_2"/>
    <property type="match status" value="1"/>
</dbReference>
<dbReference type="InterPro" id="IPR001270">
    <property type="entry name" value="ClpA/B"/>
</dbReference>
<dbReference type="Gene3D" id="3.40.50.300">
    <property type="entry name" value="P-loop containing nucleotide triphosphate hydrolases"/>
    <property type="match status" value="2"/>
</dbReference>
<keyword evidence="6" id="KW-0812">Transmembrane</keyword>
<dbReference type="Gene3D" id="1.10.1780.10">
    <property type="entry name" value="Clp, N-terminal domain"/>
    <property type="match status" value="1"/>
</dbReference>
<sequence length="877" mass="97526">MSDQEQKNIQQGIAGVLVDGVFWYWKEKLSQATIELRLIRNKINKIINGIAVAIFFGCAVFVGLSIWFGGVQEMLEISFWQRPQLISLVGLFALLCILFIFFRVQDKKMQVQKLPKTKLEVFEVSTIPSLDIAQKHKDIGIVLADDARAAIEDAFHIALKGGQAQVTAVHLFLGTLSSRAVSLLFVRLGITFDQIRDALRRRLSTQEKGSAVFDTKAQAVVCQAFASALSRHRSQVSAIEIFISAFAADEFLQELLFSVGIEPGELKNAVEWIRINEELVDRYTKFRQAASYKPTKGMDRAYTAVATPFLDRVSEDLTRSAVLGRLPILIGRDREMNNLLRAIEGGRQSVVLVGPSGVGKDAIVYGLAERMVEERVPKSLQDKRLVKISVPHIVSAQGGSSAEERFLYTLTEVARSGNIILVIENIDQLTGSLGIDLSAVLSSELEKGYTFVIGTCSSESYARGLESTTLGQKLEKVIVEEPMRDDAIHILESKVGGIENKNKVVFTYEALASLVDFSTRYLHDQYLPQKAIVLAQEVGQTVGSEGLEWAKVTKEHVAKLISDKTNVPVTQVSQEESSALLNLEERMHERIIGQEEAVSAVSSALRRARVELRSESRPIANFLFLGPTGVGKTELAKTTAEVYFGSENTMLRFDMSEYQDKSSIARLIGASGEPGLLTEAVRKNPFSLLLLDELEKAHPDLLNLFLQVMDDGRLTDGMGRTVDFTNVILIATSNAGTQYIQEEVQKQTPLEQIKAHLLEEELKQIYRPEFLNRFDGVMIFKPLSQEDVVAIAYLLIKKVEQRLDAKGIRFEATDEAVYELAKLGFDPKFGARPLRRVIQERVDNSIAEYLLQGKVSRRDTLVLKAGGVIEIKKADAL</sequence>
<dbReference type="Pfam" id="PF17871">
    <property type="entry name" value="AAA_lid_9"/>
    <property type="match status" value="1"/>
</dbReference>
<dbReference type="PRINTS" id="PR00300">
    <property type="entry name" value="CLPPROTEASEA"/>
</dbReference>
<dbReference type="GO" id="GO:0006508">
    <property type="term" value="P:proteolysis"/>
    <property type="evidence" value="ECO:0007669"/>
    <property type="project" value="UniProtKB-KW"/>
</dbReference>
<name>A0A0G0VI06_9BACT</name>
<dbReference type="EMBL" id="LCAW01000008">
    <property type="protein sequence ID" value="KKR99276.1"/>
    <property type="molecule type" value="Genomic_DNA"/>
</dbReference>
<evidence type="ECO:0000313" key="8">
    <source>
        <dbReference type="EMBL" id="KKR99276.1"/>
    </source>
</evidence>
<evidence type="ECO:0000256" key="5">
    <source>
        <dbReference type="PROSITE-ProRule" id="PRU01251"/>
    </source>
</evidence>
<dbReference type="SUPFAM" id="SSF81923">
    <property type="entry name" value="Double Clp-N motif"/>
    <property type="match status" value="1"/>
</dbReference>
<feature type="transmembrane region" description="Helical" evidence="6">
    <location>
        <begin position="85"/>
        <end position="104"/>
    </location>
</feature>
<dbReference type="GO" id="GO:0005737">
    <property type="term" value="C:cytoplasm"/>
    <property type="evidence" value="ECO:0007669"/>
    <property type="project" value="TreeGrafter"/>
</dbReference>
<evidence type="ECO:0000256" key="2">
    <source>
        <dbReference type="ARBA" id="ARBA00022741"/>
    </source>
</evidence>
<dbReference type="AlphaFoldDB" id="A0A0G0VI06"/>
<dbReference type="InterPro" id="IPR004176">
    <property type="entry name" value="Clp_R_N"/>
</dbReference>
<feature type="transmembrane region" description="Helical" evidence="6">
    <location>
        <begin position="46"/>
        <end position="70"/>
    </location>
</feature>
<keyword evidence="8" id="KW-0378">Hydrolase</keyword>
<dbReference type="Gene3D" id="1.10.8.60">
    <property type="match status" value="2"/>
</dbReference>
<dbReference type="InterPro" id="IPR041546">
    <property type="entry name" value="ClpA/ClpB_AAA_lid"/>
</dbReference>
<evidence type="ECO:0000256" key="4">
    <source>
        <dbReference type="ARBA" id="ARBA00023186"/>
    </source>
</evidence>
<dbReference type="GO" id="GO:0005524">
    <property type="term" value="F:ATP binding"/>
    <property type="evidence" value="ECO:0007669"/>
    <property type="project" value="UniProtKB-KW"/>
</dbReference>
<protein>
    <submittedName>
        <fullName evidence="8">CLPC2, chaperone, Hsp100 family, ClpC-type, ATP-dependent Clp protease ATP-binding subunit ClpC</fullName>
    </submittedName>
</protein>
<dbReference type="GO" id="GO:0008233">
    <property type="term" value="F:peptidase activity"/>
    <property type="evidence" value="ECO:0007669"/>
    <property type="project" value="UniProtKB-KW"/>
</dbReference>
<evidence type="ECO:0000313" key="9">
    <source>
        <dbReference type="Proteomes" id="UP000033930"/>
    </source>
</evidence>
<reference evidence="8 9" key="1">
    <citation type="journal article" date="2015" name="Nature">
        <title>rRNA introns, odd ribosomes, and small enigmatic genomes across a large radiation of phyla.</title>
        <authorList>
            <person name="Brown C.T."/>
            <person name="Hug L.A."/>
            <person name="Thomas B.C."/>
            <person name="Sharon I."/>
            <person name="Castelle C.J."/>
            <person name="Singh A."/>
            <person name="Wilkins M.J."/>
            <person name="Williams K.H."/>
            <person name="Banfield J.F."/>
        </authorList>
    </citation>
    <scope>NUCLEOTIDE SEQUENCE [LARGE SCALE GENOMIC DNA]</scope>
</reference>
<dbReference type="InterPro" id="IPR027417">
    <property type="entry name" value="P-loop_NTPase"/>
</dbReference>
<dbReference type="PANTHER" id="PTHR11638">
    <property type="entry name" value="ATP-DEPENDENT CLP PROTEASE"/>
    <property type="match status" value="1"/>
</dbReference>
<dbReference type="InterPro" id="IPR019489">
    <property type="entry name" value="Clp_ATPase_C"/>
</dbReference>
<feature type="domain" description="Clp R" evidence="7">
    <location>
        <begin position="139"/>
        <end position="278"/>
    </location>
</feature>
<proteinExistence type="predicted"/>
<dbReference type="PANTHER" id="PTHR11638:SF18">
    <property type="entry name" value="HEAT SHOCK PROTEIN 104"/>
    <property type="match status" value="1"/>
</dbReference>
<dbReference type="Pfam" id="PF10431">
    <property type="entry name" value="ClpB_D2-small"/>
    <property type="match status" value="1"/>
</dbReference>
<dbReference type="FunFam" id="3.40.50.300:FF:000025">
    <property type="entry name" value="ATP-dependent Clp protease subunit"/>
    <property type="match status" value="1"/>
</dbReference>
<dbReference type="InterPro" id="IPR050130">
    <property type="entry name" value="ClpA_ClpB"/>
</dbReference>
<dbReference type="InterPro" id="IPR036628">
    <property type="entry name" value="Clp_N_dom_sf"/>
</dbReference>
<dbReference type="GO" id="GO:0034605">
    <property type="term" value="P:cellular response to heat"/>
    <property type="evidence" value="ECO:0007669"/>
    <property type="project" value="TreeGrafter"/>
</dbReference>
<dbReference type="InterPro" id="IPR003959">
    <property type="entry name" value="ATPase_AAA_core"/>
</dbReference>
<dbReference type="Pfam" id="PF00004">
    <property type="entry name" value="AAA"/>
    <property type="match status" value="1"/>
</dbReference>